<keyword evidence="2" id="KW-1185">Reference proteome</keyword>
<gene>
    <name evidence="1" type="ORF">KSX_86910</name>
</gene>
<dbReference type="Proteomes" id="UP000612362">
    <property type="component" value="Unassembled WGS sequence"/>
</dbReference>
<dbReference type="EMBL" id="BNJF01000008">
    <property type="protein sequence ID" value="GHO50528.1"/>
    <property type="molecule type" value="Genomic_DNA"/>
</dbReference>
<proteinExistence type="predicted"/>
<evidence type="ECO:0000313" key="1">
    <source>
        <dbReference type="EMBL" id="GHO50528.1"/>
    </source>
</evidence>
<comment type="caution">
    <text evidence="1">The sequence shown here is derived from an EMBL/GenBank/DDBJ whole genome shotgun (WGS) entry which is preliminary data.</text>
</comment>
<accession>A0A8J3IAX3</accession>
<dbReference type="AlphaFoldDB" id="A0A8J3IAX3"/>
<sequence>MRQEQESEIFCGSDPSVSRTVVSDLSEGGGLQAAMWGETTLRFGA</sequence>
<reference evidence="1" key="1">
    <citation type="submission" date="2020-10" db="EMBL/GenBank/DDBJ databases">
        <title>Taxonomic study of unclassified bacteria belonging to the class Ktedonobacteria.</title>
        <authorList>
            <person name="Yabe S."/>
            <person name="Wang C.M."/>
            <person name="Zheng Y."/>
            <person name="Sakai Y."/>
            <person name="Cavaletti L."/>
            <person name="Monciardini P."/>
            <person name="Donadio S."/>
        </authorList>
    </citation>
    <scope>NUCLEOTIDE SEQUENCE</scope>
    <source>
        <strain evidence="1">SOSP1-1</strain>
    </source>
</reference>
<protein>
    <submittedName>
        <fullName evidence="1">Uncharacterized protein</fullName>
    </submittedName>
</protein>
<evidence type="ECO:0000313" key="2">
    <source>
        <dbReference type="Proteomes" id="UP000612362"/>
    </source>
</evidence>
<organism evidence="1 2">
    <name type="scientific">Ktedonospora formicarum</name>
    <dbReference type="NCBI Taxonomy" id="2778364"/>
    <lineage>
        <taxon>Bacteria</taxon>
        <taxon>Bacillati</taxon>
        <taxon>Chloroflexota</taxon>
        <taxon>Ktedonobacteria</taxon>
        <taxon>Ktedonobacterales</taxon>
        <taxon>Ktedonobacteraceae</taxon>
        <taxon>Ktedonospora</taxon>
    </lineage>
</organism>
<dbReference type="RefSeq" id="WP_220199520.1">
    <property type="nucleotide sequence ID" value="NZ_BNJF01000008.1"/>
</dbReference>
<name>A0A8J3IAX3_9CHLR</name>